<evidence type="ECO:0000313" key="3">
    <source>
        <dbReference type="Proteomes" id="UP000004550"/>
    </source>
</evidence>
<dbReference type="KEGG" id="sinb:SIDU_17255"/>
<gene>
    <name evidence="2" type="ORF">SIDU_17255</name>
</gene>
<dbReference type="PROSITE" id="PS51318">
    <property type="entry name" value="TAT"/>
    <property type="match status" value="1"/>
</dbReference>
<protein>
    <recommendedName>
        <fullName evidence="1">EthD domain-containing protein</fullName>
    </recommendedName>
</protein>
<dbReference type="EMBL" id="CP013070">
    <property type="protein sequence ID" value="APL96121.1"/>
    <property type="molecule type" value="Genomic_DNA"/>
</dbReference>
<dbReference type="AlphaFoldDB" id="A0A1L5BTD5"/>
<dbReference type="GO" id="GO:0016491">
    <property type="term" value="F:oxidoreductase activity"/>
    <property type="evidence" value="ECO:0007669"/>
    <property type="project" value="InterPro"/>
</dbReference>
<dbReference type="InterPro" id="IPR011008">
    <property type="entry name" value="Dimeric_a/b-barrel"/>
</dbReference>
<evidence type="ECO:0000259" key="1">
    <source>
        <dbReference type="Pfam" id="PF07110"/>
    </source>
</evidence>
<reference evidence="2 3" key="1">
    <citation type="journal article" date="2012" name="J. Bacteriol.">
        <title>Genome sequence of Sphingobium indicum B90A, a hexachlorocyclohexane-degrading bacterium.</title>
        <authorList>
            <person name="Anand S."/>
            <person name="Sangwan N."/>
            <person name="Lata P."/>
            <person name="Kaur J."/>
            <person name="Dua A."/>
            <person name="Singh A.K."/>
            <person name="Verma M."/>
            <person name="Kaur J."/>
            <person name="Khurana J.P."/>
            <person name="Khurana P."/>
            <person name="Mathur S."/>
            <person name="Lal R."/>
        </authorList>
    </citation>
    <scope>NUCLEOTIDE SEQUENCE [LARGE SCALE GENOMIC DNA]</scope>
    <source>
        <strain evidence="3">DSM 16412 / CCM 7286 / MTCC 6364 / B90A</strain>
    </source>
</reference>
<dbReference type="Pfam" id="PF07110">
    <property type="entry name" value="EthD"/>
    <property type="match status" value="1"/>
</dbReference>
<dbReference type="SUPFAM" id="SSF54909">
    <property type="entry name" value="Dimeric alpha+beta barrel"/>
    <property type="match status" value="2"/>
</dbReference>
<proteinExistence type="predicted"/>
<organism evidence="2 3">
    <name type="scientific">Sphingobium indicum (strain DSM 16412 / CCM 7286 / MTCC 6364 / B90A)</name>
    <dbReference type="NCBI Taxonomy" id="861109"/>
    <lineage>
        <taxon>Bacteria</taxon>
        <taxon>Pseudomonadati</taxon>
        <taxon>Pseudomonadota</taxon>
        <taxon>Alphaproteobacteria</taxon>
        <taxon>Sphingomonadales</taxon>
        <taxon>Sphingomonadaceae</taxon>
        <taxon>Sphingobium</taxon>
    </lineage>
</organism>
<dbReference type="InterPro" id="IPR009799">
    <property type="entry name" value="EthD_dom"/>
</dbReference>
<dbReference type="Gene3D" id="3.30.70.100">
    <property type="match status" value="2"/>
</dbReference>
<dbReference type="InterPro" id="IPR006311">
    <property type="entry name" value="TAT_signal"/>
</dbReference>
<evidence type="ECO:0000313" key="2">
    <source>
        <dbReference type="EMBL" id="APL96121.1"/>
    </source>
</evidence>
<dbReference type="NCBIfam" id="TIGR02118">
    <property type="entry name" value="EthD family reductase"/>
    <property type="match status" value="1"/>
</dbReference>
<sequence>MGVNSMRHGMERRALIGGALATGLAGALPGRLLAAAPDGRLFKCTEFLRRAPGMTPDAFLAHWEKERAPLLLGLKGLRGLIFNRVIRERSPDAPHDGIIEMWFADEAAYTHAFGAADEQLIGALADDLPRFAAGDPMGLFTREVPIRIPYPKTGNAKRIGLVGRNPGTTEDQFFREWRTVHAKEAANQPGLAGYVLNMRAGPRLPDLPWDGYAQLWWTDWPAFEAASRAIHATVGARLHFFHAHQLYYVDEFIALAPEGRFG</sequence>
<dbReference type="Proteomes" id="UP000004550">
    <property type="component" value="Chromosome"/>
</dbReference>
<feature type="domain" description="EthD" evidence="1">
    <location>
        <begin position="52"/>
        <end position="132"/>
    </location>
</feature>
<accession>A0A1L5BTD5</accession>
<name>A0A1L5BTD5_SPHIB</name>